<evidence type="ECO:0000313" key="1">
    <source>
        <dbReference type="EMBL" id="TYZ29839.1"/>
    </source>
</evidence>
<comment type="caution">
    <text evidence="1">The sequence shown here is derived from an EMBL/GenBank/DDBJ whole genome shotgun (WGS) entry which is preliminary data.</text>
</comment>
<reference evidence="1 2" key="1">
    <citation type="submission" date="2019-08" db="EMBL/GenBank/DDBJ databases">
        <title>Selenomonas sp. mPRGC5 and Selenomonas sp. mPRGC8 isolated from ruminal fluid of dairy goat (Capra hircus).</title>
        <authorList>
            <person name="Poothong S."/>
            <person name="Nuengjamnong C."/>
            <person name="Tanasupawat S."/>
        </authorList>
    </citation>
    <scope>NUCLEOTIDE SEQUENCE [LARGE SCALE GENOMIC DNA]</scope>
    <source>
        <strain evidence="2">mPRGC8</strain>
    </source>
</reference>
<dbReference type="AlphaFoldDB" id="A0A5D6WRV3"/>
<sequence>MHTDNFTVGVSAEQKRFQASLWTSFAILADLSRDEAQFVDSWQGWQPYFAKLGEESLWNGWFVRYGIDFLTAIEKDAAVLNIMDRDSFRQAAYMLEEANESLDYEYVLEMTSHCIEWLKKRGDALMMDVVRAFVDGEPLGCQKDKEQIKIEPEASSVRDGAFFWRYRYYEERESIKKRICIG</sequence>
<keyword evidence="2" id="KW-1185">Reference proteome</keyword>
<accession>A0A5D6WRV3</accession>
<protein>
    <submittedName>
        <fullName evidence="1">Uncharacterized protein</fullName>
    </submittedName>
</protein>
<gene>
    <name evidence="1" type="ORF">FZ041_04440</name>
</gene>
<dbReference type="EMBL" id="VTOZ01000006">
    <property type="protein sequence ID" value="TYZ29839.1"/>
    <property type="molecule type" value="Genomic_DNA"/>
</dbReference>
<evidence type="ECO:0000313" key="2">
    <source>
        <dbReference type="Proteomes" id="UP000322783"/>
    </source>
</evidence>
<organism evidence="1 2">
    <name type="scientific">Selenomonas caprae</name>
    <dbReference type="NCBI Taxonomy" id="2606905"/>
    <lineage>
        <taxon>Bacteria</taxon>
        <taxon>Bacillati</taxon>
        <taxon>Bacillota</taxon>
        <taxon>Negativicutes</taxon>
        <taxon>Selenomonadales</taxon>
        <taxon>Selenomonadaceae</taxon>
        <taxon>Selenomonas</taxon>
    </lineage>
</organism>
<name>A0A5D6WRV3_9FIRM</name>
<dbReference type="RefSeq" id="WP_149188674.1">
    <property type="nucleotide sequence ID" value="NZ_VTOZ01000006.1"/>
</dbReference>
<dbReference type="Proteomes" id="UP000322783">
    <property type="component" value="Unassembled WGS sequence"/>
</dbReference>
<proteinExistence type="predicted"/>